<keyword evidence="3" id="KW-0520">NAD</keyword>
<dbReference type="AlphaFoldDB" id="A0A5M8BI21"/>
<comment type="similarity">
    <text evidence="4">Belongs to the D-isomer specific 2-hydroxyacid dehydrogenase family.</text>
</comment>
<dbReference type="Gene3D" id="3.40.50.720">
    <property type="entry name" value="NAD(P)-binding Rossmann-like Domain"/>
    <property type="match status" value="2"/>
</dbReference>
<gene>
    <name evidence="7" type="ORF">F1599_00690</name>
</gene>
<dbReference type="RefSeq" id="WP_150081675.1">
    <property type="nucleotide sequence ID" value="NZ_VWRN01000003.1"/>
</dbReference>
<dbReference type="InterPro" id="IPR006139">
    <property type="entry name" value="D-isomer_2_OHA_DH_cat_dom"/>
</dbReference>
<keyword evidence="8" id="KW-1185">Reference proteome</keyword>
<evidence type="ECO:0000313" key="7">
    <source>
        <dbReference type="EMBL" id="KAA6133370.1"/>
    </source>
</evidence>
<evidence type="ECO:0000259" key="5">
    <source>
        <dbReference type="Pfam" id="PF00389"/>
    </source>
</evidence>
<comment type="caution">
    <text evidence="7">The sequence shown here is derived from an EMBL/GenBank/DDBJ whole genome shotgun (WGS) entry which is preliminary data.</text>
</comment>
<feature type="domain" description="D-isomer specific 2-hydroxyacid dehydrogenase catalytic" evidence="5">
    <location>
        <begin position="42"/>
        <end position="311"/>
    </location>
</feature>
<accession>A0A5M8BI21</accession>
<evidence type="ECO:0000256" key="3">
    <source>
        <dbReference type="ARBA" id="ARBA00023027"/>
    </source>
</evidence>
<dbReference type="GO" id="GO:0030267">
    <property type="term" value="F:glyoxylate reductase (NADPH) activity"/>
    <property type="evidence" value="ECO:0007669"/>
    <property type="project" value="TreeGrafter"/>
</dbReference>
<dbReference type="PANTHER" id="PTHR10996">
    <property type="entry name" value="2-HYDROXYACID DEHYDROGENASE-RELATED"/>
    <property type="match status" value="1"/>
</dbReference>
<name>A0A5M8BI21_9BURK</name>
<proteinExistence type="inferred from homology"/>
<dbReference type="PANTHER" id="PTHR10996:SF178">
    <property type="entry name" value="2-HYDROXYACID DEHYDROGENASE YGL185C-RELATED"/>
    <property type="match status" value="1"/>
</dbReference>
<dbReference type="GO" id="GO:0051287">
    <property type="term" value="F:NAD binding"/>
    <property type="evidence" value="ECO:0007669"/>
    <property type="project" value="InterPro"/>
</dbReference>
<dbReference type="SUPFAM" id="SSF51735">
    <property type="entry name" value="NAD(P)-binding Rossmann-fold domains"/>
    <property type="match status" value="1"/>
</dbReference>
<sequence length="313" mass="33469">MPAIDLIQIGPLAPHLNATLQERHGAAALWEHDDWPAWLREHGAQARVVVTSARHGCSAAVIDALPQLAAIVSFGVGYDSIALDAARARGIQVSNTPDVLNDCVADLAFGLMIDAARGISHGDRFVRDGRWHQGPFPLTSKVSGKRLGILGLGRIGEKVARRAQGFDMEIAYNNRRPREGAPWRHEPDLLALAAWADFLVVTCVGGPETEGLVSRQVIEALGPKGVLVNVARGSVIDEDAMVEALRDGRLGAAGLDVFRDEPRVPPALIGLDNVVLAPHMASGTVETRGAMQALMLDNLRAFLETGKVLTPIV</sequence>
<reference evidence="7 8" key="1">
    <citation type="submission" date="2019-09" db="EMBL/GenBank/DDBJ databases">
        <title>Isolation of a novel species in the genus Cupriavidus from patients with sepsis using whole genome sequencing.</title>
        <authorList>
            <person name="Kweon O.J."/>
            <person name="Lee M.-K."/>
        </authorList>
    </citation>
    <scope>NUCLEOTIDE SEQUENCE [LARGE SCALE GENOMIC DNA]</scope>
    <source>
        <strain evidence="7 8">MKL-01</strain>
    </source>
</reference>
<keyword evidence="2 4" id="KW-0560">Oxidoreductase</keyword>
<dbReference type="Pfam" id="PF02826">
    <property type="entry name" value="2-Hacid_dh_C"/>
    <property type="match status" value="1"/>
</dbReference>
<dbReference type="InterPro" id="IPR050223">
    <property type="entry name" value="D-isomer_2-hydroxyacid_DH"/>
</dbReference>
<dbReference type="InterPro" id="IPR036291">
    <property type="entry name" value="NAD(P)-bd_dom_sf"/>
</dbReference>
<evidence type="ECO:0000256" key="4">
    <source>
        <dbReference type="RuleBase" id="RU003719"/>
    </source>
</evidence>
<evidence type="ECO:0000313" key="8">
    <source>
        <dbReference type="Proteomes" id="UP000324324"/>
    </source>
</evidence>
<organism evidence="7 8">
    <name type="scientific">Cupriavidus cauae</name>
    <dbReference type="NCBI Taxonomy" id="2608999"/>
    <lineage>
        <taxon>Bacteria</taxon>
        <taxon>Pseudomonadati</taxon>
        <taxon>Pseudomonadota</taxon>
        <taxon>Betaproteobacteria</taxon>
        <taxon>Burkholderiales</taxon>
        <taxon>Burkholderiaceae</taxon>
        <taxon>Cupriavidus</taxon>
    </lineage>
</organism>
<dbReference type="FunFam" id="3.40.50.720:FF:000213">
    <property type="entry name" value="Putative 2-hydroxyacid dehydrogenase"/>
    <property type="match status" value="1"/>
</dbReference>
<protein>
    <submittedName>
        <fullName evidence="7">2-hydroxyacid dehydrogenase</fullName>
    </submittedName>
</protein>
<dbReference type="Pfam" id="PF00389">
    <property type="entry name" value="2-Hacid_dh"/>
    <property type="match status" value="1"/>
</dbReference>
<dbReference type="CDD" id="cd12156">
    <property type="entry name" value="HPPR"/>
    <property type="match status" value="1"/>
</dbReference>
<evidence type="ECO:0000259" key="6">
    <source>
        <dbReference type="Pfam" id="PF02826"/>
    </source>
</evidence>
<dbReference type="GO" id="GO:0005829">
    <property type="term" value="C:cytosol"/>
    <property type="evidence" value="ECO:0007669"/>
    <property type="project" value="TreeGrafter"/>
</dbReference>
<keyword evidence="1" id="KW-0521">NADP</keyword>
<dbReference type="EMBL" id="VWRN01000003">
    <property type="protein sequence ID" value="KAA6133370.1"/>
    <property type="molecule type" value="Genomic_DNA"/>
</dbReference>
<dbReference type="Proteomes" id="UP000324324">
    <property type="component" value="Unassembled WGS sequence"/>
</dbReference>
<evidence type="ECO:0000256" key="2">
    <source>
        <dbReference type="ARBA" id="ARBA00023002"/>
    </source>
</evidence>
<dbReference type="GO" id="GO:0016618">
    <property type="term" value="F:hydroxypyruvate reductase [NAD(P)H] activity"/>
    <property type="evidence" value="ECO:0007669"/>
    <property type="project" value="TreeGrafter"/>
</dbReference>
<dbReference type="SUPFAM" id="SSF52283">
    <property type="entry name" value="Formate/glycerate dehydrogenase catalytic domain-like"/>
    <property type="match status" value="1"/>
</dbReference>
<evidence type="ECO:0000256" key="1">
    <source>
        <dbReference type="ARBA" id="ARBA00022857"/>
    </source>
</evidence>
<feature type="domain" description="D-isomer specific 2-hydroxyacid dehydrogenase NAD-binding" evidence="6">
    <location>
        <begin position="109"/>
        <end position="281"/>
    </location>
</feature>
<dbReference type="InterPro" id="IPR006140">
    <property type="entry name" value="D-isomer_DH_NAD-bd"/>
</dbReference>